<protein>
    <recommendedName>
        <fullName evidence="10">Cobalamin import system permease protein BtuC</fullName>
    </recommendedName>
</protein>
<dbReference type="PANTHER" id="PTHR30472">
    <property type="entry name" value="FERRIC ENTEROBACTIN TRANSPORT SYSTEM PERMEASE PROTEIN"/>
    <property type="match status" value="1"/>
</dbReference>
<dbReference type="GO" id="GO:0022857">
    <property type="term" value="F:transmembrane transporter activity"/>
    <property type="evidence" value="ECO:0007669"/>
    <property type="project" value="InterPro"/>
</dbReference>
<comment type="function">
    <text evidence="8">Required for corrinoid utilization. Probably part of the ABC transporter complex BtuCDF involved in cobalamin (vitamin B12) import. Probably involved in the translocation of the substrate across the membrane.</text>
</comment>
<evidence type="ECO:0000256" key="1">
    <source>
        <dbReference type="ARBA" id="ARBA00004651"/>
    </source>
</evidence>
<dbReference type="EMBL" id="JAKELO010000002">
    <property type="protein sequence ID" value="MDE4908356.1"/>
    <property type="molecule type" value="Genomic_DNA"/>
</dbReference>
<feature type="transmembrane region" description="Helical" evidence="11">
    <location>
        <begin position="250"/>
        <end position="276"/>
    </location>
</feature>
<dbReference type="Proteomes" id="UP001143747">
    <property type="component" value="Unassembled WGS sequence"/>
</dbReference>
<dbReference type="FunFam" id="1.10.3470.10:FF:000001">
    <property type="entry name" value="Vitamin B12 ABC transporter permease BtuC"/>
    <property type="match status" value="1"/>
</dbReference>
<dbReference type="RefSeq" id="WP_274924987.1">
    <property type="nucleotide sequence ID" value="NZ_JAKELO010000002.1"/>
</dbReference>
<organism evidence="12 13">
    <name type="scientific">Methanogenium marinum</name>
    <dbReference type="NCBI Taxonomy" id="348610"/>
    <lineage>
        <taxon>Archaea</taxon>
        <taxon>Methanobacteriati</taxon>
        <taxon>Methanobacteriota</taxon>
        <taxon>Stenosarchaea group</taxon>
        <taxon>Methanomicrobia</taxon>
        <taxon>Methanomicrobiales</taxon>
        <taxon>Methanomicrobiaceae</taxon>
        <taxon>Methanogenium</taxon>
    </lineage>
</organism>
<feature type="transmembrane region" description="Helical" evidence="11">
    <location>
        <begin position="12"/>
        <end position="30"/>
    </location>
</feature>
<evidence type="ECO:0000313" key="12">
    <source>
        <dbReference type="EMBL" id="MDE4908356.1"/>
    </source>
</evidence>
<feature type="transmembrane region" description="Helical" evidence="11">
    <location>
        <begin position="162"/>
        <end position="182"/>
    </location>
</feature>
<feature type="transmembrane region" description="Helical" evidence="11">
    <location>
        <begin position="120"/>
        <end position="150"/>
    </location>
</feature>
<name>A0A9Q4KTC6_9EURY</name>
<comment type="similarity">
    <text evidence="2">Belongs to the binding-protein-dependent transport system permease family. FecCD subfamily.</text>
</comment>
<feature type="transmembrane region" description="Helical" evidence="11">
    <location>
        <begin position="211"/>
        <end position="230"/>
    </location>
</feature>
<dbReference type="InterPro" id="IPR037294">
    <property type="entry name" value="ABC_BtuC-like"/>
</dbReference>
<dbReference type="SUPFAM" id="SSF81345">
    <property type="entry name" value="ABC transporter involved in vitamin B12 uptake, BtuC"/>
    <property type="match status" value="1"/>
</dbReference>
<comment type="subunit">
    <text evidence="9">The complex is composed of two ATP-binding proteins (BtuD), two transmembrane proteins (BtuC) and a solute-binding protein (BtuF).</text>
</comment>
<feature type="transmembrane region" description="Helical" evidence="11">
    <location>
        <begin position="79"/>
        <end position="100"/>
    </location>
</feature>
<evidence type="ECO:0000256" key="10">
    <source>
        <dbReference type="ARBA" id="ARBA00071366"/>
    </source>
</evidence>
<feature type="transmembrane region" description="Helical" evidence="11">
    <location>
        <begin position="317"/>
        <end position="335"/>
    </location>
</feature>
<accession>A0A9Q4KTC6</accession>
<keyword evidence="13" id="KW-1185">Reference proteome</keyword>
<evidence type="ECO:0000256" key="6">
    <source>
        <dbReference type="ARBA" id="ARBA00022989"/>
    </source>
</evidence>
<feature type="transmembrane region" description="Helical" evidence="11">
    <location>
        <begin position="50"/>
        <end position="72"/>
    </location>
</feature>
<evidence type="ECO:0000256" key="8">
    <source>
        <dbReference type="ARBA" id="ARBA00053891"/>
    </source>
</evidence>
<evidence type="ECO:0000256" key="3">
    <source>
        <dbReference type="ARBA" id="ARBA00022448"/>
    </source>
</evidence>
<proteinExistence type="inferred from homology"/>
<evidence type="ECO:0000313" key="13">
    <source>
        <dbReference type="Proteomes" id="UP001143747"/>
    </source>
</evidence>
<evidence type="ECO:0000256" key="4">
    <source>
        <dbReference type="ARBA" id="ARBA00022475"/>
    </source>
</evidence>
<evidence type="ECO:0000256" key="11">
    <source>
        <dbReference type="SAM" id="Phobius"/>
    </source>
</evidence>
<dbReference type="GO" id="GO:0005886">
    <property type="term" value="C:plasma membrane"/>
    <property type="evidence" value="ECO:0007669"/>
    <property type="project" value="UniProtKB-SubCell"/>
</dbReference>
<keyword evidence="4" id="KW-1003">Cell membrane</keyword>
<dbReference type="Pfam" id="PF01032">
    <property type="entry name" value="FecCD"/>
    <property type="match status" value="1"/>
</dbReference>
<comment type="subcellular location">
    <subcellularLocation>
        <location evidence="1">Cell membrane</location>
        <topology evidence="1">Multi-pass membrane protein</topology>
    </subcellularLocation>
</comment>
<keyword evidence="5 11" id="KW-0812">Transmembrane</keyword>
<evidence type="ECO:0000256" key="5">
    <source>
        <dbReference type="ARBA" id="ARBA00022692"/>
    </source>
</evidence>
<evidence type="ECO:0000256" key="2">
    <source>
        <dbReference type="ARBA" id="ARBA00007935"/>
    </source>
</evidence>
<gene>
    <name evidence="12" type="ORF">L0665_06995</name>
</gene>
<dbReference type="Gene3D" id="1.10.3470.10">
    <property type="entry name" value="ABC transporter involved in vitamin B12 uptake, BtuC"/>
    <property type="match status" value="1"/>
</dbReference>
<dbReference type="CDD" id="cd06550">
    <property type="entry name" value="TM_ABC_iron-siderophores_like"/>
    <property type="match status" value="1"/>
</dbReference>
<reference evidence="12" key="1">
    <citation type="submission" date="2022-01" db="EMBL/GenBank/DDBJ databases">
        <title>Draft genome of Methanogenium marinum DSM 15558.</title>
        <authorList>
            <person name="Chen S.-C."/>
            <person name="You Y.-T."/>
        </authorList>
    </citation>
    <scope>NUCLEOTIDE SEQUENCE</scope>
    <source>
        <strain evidence="12">DSM 15558</strain>
    </source>
</reference>
<comment type="caution">
    <text evidence="12">The sequence shown here is derived from an EMBL/GenBank/DDBJ whole genome shotgun (WGS) entry which is preliminary data.</text>
</comment>
<keyword evidence="7 11" id="KW-0472">Membrane</keyword>
<evidence type="ECO:0000256" key="9">
    <source>
        <dbReference type="ARBA" id="ARBA00064420"/>
    </source>
</evidence>
<dbReference type="PANTHER" id="PTHR30472:SF25">
    <property type="entry name" value="ABC TRANSPORTER PERMEASE PROTEIN MJ0876-RELATED"/>
    <property type="match status" value="1"/>
</dbReference>
<evidence type="ECO:0000256" key="7">
    <source>
        <dbReference type="ARBA" id="ARBA00023136"/>
    </source>
</evidence>
<dbReference type="AlphaFoldDB" id="A0A9Q4KTC6"/>
<dbReference type="InterPro" id="IPR000522">
    <property type="entry name" value="ABC_transptr_permease_BtuC"/>
</dbReference>
<sequence>MSETSRTRTVSIVTILVAALVCAFFFALSLGPTTVPFAAFIPDDMVGMMLTLFSGGDIAGFFPDQTSYLIIYSIRLPRVIAAILVGAGLAAAGTAMQGLFRNSMADPYIIGTSSGGAFGAAFTIVFMGGLFLPIFAFIGAIGSTFLVYAIATCNGRAPVETLLLTGVAISMFFSSILSFLMYSAGNSLHQIIFWLMGGFWNVSWDDVWLALLIPVGGIILFILARDLNILSLGEEDALHLGVNVEQFKRILLFVASALTAVAVSIAGSIGFIGLITPHVMRLVVGPDHRILFPTAMLAGGLFLLGADTIVRSFLGEMPVGVITSFVGAPFFIMLLRRRMRA</sequence>
<keyword evidence="6 11" id="KW-1133">Transmembrane helix</keyword>
<keyword evidence="3" id="KW-0813">Transport</keyword>